<accession>A0A128A4L7</accession>
<dbReference type="KEGG" id="ndv:NDEV_1497"/>
<sequence length="51" mass="5789">MADHAGFHTPTCVACKKAIHFDTGDIINGNKWYHSTCWSLQEKQPQILCQN</sequence>
<protein>
    <recommendedName>
        <fullName evidence="3">LIM zinc-binding domain-containing protein</fullName>
    </recommendedName>
</protein>
<organism evidence="1 2">
    <name type="scientific">Nitrosotalea devaniterrae</name>
    <dbReference type="NCBI Taxonomy" id="1078905"/>
    <lineage>
        <taxon>Archaea</taxon>
        <taxon>Nitrososphaerota</taxon>
        <taxon>Nitrososphaeria</taxon>
        <taxon>Nitrosotaleales</taxon>
        <taxon>Nitrosotaleaceae</taxon>
        <taxon>Nitrosotalea</taxon>
    </lineage>
</organism>
<gene>
    <name evidence="1" type="ORF">NDEV_1497</name>
</gene>
<name>A0A128A4L7_9ARCH</name>
<dbReference type="AlphaFoldDB" id="A0A128A4L7"/>
<dbReference type="Proteomes" id="UP000196239">
    <property type="component" value="Chromosome 1"/>
</dbReference>
<keyword evidence="2" id="KW-1185">Reference proteome</keyword>
<proteinExistence type="predicted"/>
<evidence type="ECO:0008006" key="3">
    <source>
        <dbReference type="Google" id="ProtNLM"/>
    </source>
</evidence>
<reference evidence="2" key="1">
    <citation type="submission" date="2015-10" db="EMBL/GenBank/DDBJ databases">
        <authorList>
            <person name="Lehtovirta-Morley L.E."/>
            <person name="Vieille C."/>
        </authorList>
    </citation>
    <scope>NUCLEOTIDE SEQUENCE [LARGE SCALE GENOMIC DNA]</scope>
</reference>
<dbReference type="EMBL" id="LN890280">
    <property type="protein sequence ID" value="CUR52262.1"/>
    <property type="molecule type" value="Genomic_DNA"/>
</dbReference>
<evidence type="ECO:0000313" key="2">
    <source>
        <dbReference type="Proteomes" id="UP000196239"/>
    </source>
</evidence>
<evidence type="ECO:0000313" key="1">
    <source>
        <dbReference type="EMBL" id="CUR52262.1"/>
    </source>
</evidence>